<evidence type="ECO:0000256" key="3">
    <source>
        <dbReference type="ARBA" id="ARBA00070757"/>
    </source>
</evidence>
<accession>A0A6L6GMP6</accession>
<evidence type="ECO:0000313" key="7">
    <source>
        <dbReference type="EMBL" id="QGU88658.1"/>
    </source>
</evidence>
<dbReference type="EMBL" id="CP046509">
    <property type="protein sequence ID" value="QGU88658.1"/>
    <property type="molecule type" value="Genomic_DNA"/>
</dbReference>
<keyword evidence="1 4" id="KW-0732">Signal</keyword>
<dbReference type="Gene3D" id="1.10.150.280">
    <property type="entry name" value="AF1531-like domain"/>
    <property type="match status" value="1"/>
</dbReference>
<dbReference type="Proteomes" id="UP000424752">
    <property type="component" value="Chromosome"/>
</dbReference>
<dbReference type="InterPro" id="IPR003583">
    <property type="entry name" value="Hlx-hairpin-Hlx_DNA-bd_motif"/>
</dbReference>
<evidence type="ECO:0000313" key="9">
    <source>
        <dbReference type="Proteomes" id="UP000480164"/>
    </source>
</evidence>
<evidence type="ECO:0000259" key="5">
    <source>
        <dbReference type="SMART" id="SM00278"/>
    </source>
</evidence>
<reference evidence="7 8" key="2">
    <citation type="submission" date="2019-12" db="EMBL/GenBank/DDBJ databases">
        <title>Erwinia sp. nov., isolated from droppings of birds in the Qinghai-Tiebt plateau of China.</title>
        <authorList>
            <person name="Ge Y."/>
        </authorList>
    </citation>
    <scope>NUCLEOTIDE SEQUENCE [LARGE SCALE GENOMIC DNA]</scope>
    <source>
        <strain evidence="7 8">J780</strain>
    </source>
</reference>
<dbReference type="Pfam" id="PF12836">
    <property type="entry name" value="HHH_3"/>
    <property type="match status" value="1"/>
</dbReference>
<dbReference type="PANTHER" id="PTHR21180">
    <property type="entry name" value="ENDONUCLEASE/EXONUCLEASE/PHOSPHATASE FAMILY DOMAIN-CONTAINING PROTEIN 1"/>
    <property type="match status" value="1"/>
</dbReference>
<feature type="chain" id="PRO_5044633461" description="Uncharacterized protein YbaV" evidence="4">
    <location>
        <begin position="24"/>
        <end position="109"/>
    </location>
</feature>
<feature type="signal peptide" evidence="4">
    <location>
        <begin position="1"/>
        <end position="23"/>
    </location>
</feature>
<organism evidence="7 8">
    <name type="scientific">Erwinia sorbitola</name>
    <dbReference type="NCBI Taxonomy" id="2681984"/>
    <lineage>
        <taxon>Bacteria</taxon>
        <taxon>Pseudomonadati</taxon>
        <taxon>Pseudomonadota</taxon>
        <taxon>Gammaproteobacteria</taxon>
        <taxon>Enterobacterales</taxon>
        <taxon>Erwiniaceae</taxon>
        <taxon>Erwinia</taxon>
    </lineage>
</organism>
<dbReference type="GO" id="GO:0003677">
    <property type="term" value="F:DNA binding"/>
    <property type="evidence" value="ECO:0007669"/>
    <property type="project" value="InterPro"/>
</dbReference>
<dbReference type="EMBL" id="WLZX01000002">
    <property type="protein sequence ID" value="MTD27101.1"/>
    <property type="molecule type" value="Genomic_DNA"/>
</dbReference>
<dbReference type="AlphaFoldDB" id="A0A6I6EJB5"/>
<dbReference type="NCBIfam" id="TIGR00426">
    <property type="entry name" value="competence protein ComEA helix-hairpin-helix repeat region"/>
    <property type="match status" value="1"/>
</dbReference>
<proteinExistence type="predicted"/>
<dbReference type="InterPro" id="IPR004509">
    <property type="entry name" value="Competence_ComEA_HhH"/>
</dbReference>
<dbReference type="RefSeq" id="WP_154752371.1">
    <property type="nucleotide sequence ID" value="NZ_CP046509.1"/>
</dbReference>
<evidence type="ECO:0000256" key="1">
    <source>
        <dbReference type="ARBA" id="ARBA00022729"/>
    </source>
</evidence>
<dbReference type="GO" id="GO:0015628">
    <property type="term" value="P:protein secretion by the type II secretion system"/>
    <property type="evidence" value="ECO:0007669"/>
    <property type="project" value="TreeGrafter"/>
</dbReference>
<keyword evidence="2" id="KW-0677">Repeat</keyword>
<reference evidence="6 9" key="1">
    <citation type="submission" date="2019-11" db="EMBL/GenBank/DDBJ databases">
        <title>Erwinia sp. nov., isolated from feces of birds in Tibet plateau of China.</title>
        <authorList>
            <person name="Ge Y."/>
        </authorList>
    </citation>
    <scope>NUCLEOTIDE SEQUENCE [LARGE SCALE GENOMIC DNA]</scope>
    <source>
        <strain evidence="6 9">J316</strain>
    </source>
</reference>
<protein>
    <recommendedName>
        <fullName evidence="3">Uncharacterized protein YbaV</fullName>
    </recommendedName>
</protein>
<dbReference type="GO" id="GO:0015627">
    <property type="term" value="C:type II protein secretion system complex"/>
    <property type="evidence" value="ECO:0007669"/>
    <property type="project" value="TreeGrafter"/>
</dbReference>
<evidence type="ECO:0000256" key="2">
    <source>
        <dbReference type="ARBA" id="ARBA00022737"/>
    </source>
</evidence>
<dbReference type="FunFam" id="1.10.150.280:FF:000001">
    <property type="entry name" value="Competence protein ComEA helix-hairpin-helix repeat region"/>
    <property type="match status" value="1"/>
</dbReference>
<accession>A0A6I6EJB5</accession>
<name>A0A6I6EJB5_9GAMM</name>
<gene>
    <name evidence="6" type="ORF">GK011_09135</name>
    <name evidence="7" type="ORF">GN242_16145</name>
</gene>
<dbReference type="SUPFAM" id="SSF47781">
    <property type="entry name" value="RuvA domain 2-like"/>
    <property type="match status" value="1"/>
</dbReference>
<dbReference type="PANTHER" id="PTHR21180:SF32">
    <property type="entry name" value="ENDONUCLEASE_EXONUCLEASE_PHOSPHATASE FAMILY DOMAIN-CONTAINING PROTEIN 1"/>
    <property type="match status" value="1"/>
</dbReference>
<evidence type="ECO:0000313" key="6">
    <source>
        <dbReference type="EMBL" id="MTD27101.1"/>
    </source>
</evidence>
<dbReference type="InterPro" id="IPR051675">
    <property type="entry name" value="Endo/Exo/Phosphatase_dom_1"/>
</dbReference>
<dbReference type="Proteomes" id="UP000480164">
    <property type="component" value="Unassembled WGS sequence"/>
</dbReference>
<dbReference type="InterPro" id="IPR010994">
    <property type="entry name" value="RuvA_2-like"/>
</dbReference>
<sequence length="109" mass="11447">MINRILQALSFALAMGMMLPAQANTASAPAAAIETATEKGGKESAAQVSINSASADELMAAMSGVGKKKAESIVSYREQYGPFTHLEQLKEVPGIGNILVERNLANIKL</sequence>
<dbReference type="SMART" id="SM00278">
    <property type="entry name" value="HhH1"/>
    <property type="match status" value="2"/>
</dbReference>
<dbReference type="KEGG" id="erwi:GN242_16145"/>
<dbReference type="GO" id="GO:0006281">
    <property type="term" value="P:DNA repair"/>
    <property type="evidence" value="ECO:0007669"/>
    <property type="project" value="InterPro"/>
</dbReference>
<evidence type="ECO:0000313" key="8">
    <source>
        <dbReference type="Proteomes" id="UP000424752"/>
    </source>
</evidence>
<keyword evidence="9" id="KW-1185">Reference proteome</keyword>
<feature type="domain" description="Helix-hairpin-helix DNA-binding motif class 1" evidence="5">
    <location>
        <begin position="57"/>
        <end position="76"/>
    </location>
</feature>
<feature type="domain" description="Helix-hairpin-helix DNA-binding motif class 1" evidence="5">
    <location>
        <begin position="87"/>
        <end position="106"/>
    </location>
</feature>
<evidence type="ECO:0000256" key="4">
    <source>
        <dbReference type="SAM" id="SignalP"/>
    </source>
</evidence>